<feature type="region of interest" description="Disordered" evidence="1">
    <location>
        <begin position="127"/>
        <end position="156"/>
    </location>
</feature>
<dbReference type="InterPro" id="IPR013325">
    <property type="entry name" value="RNA_pol_sigma_r2"/>
</dbReference>
<sequence length="208" mass="23907">MTFDEFVTTRGPSLVRLARLLSGDRHRAEDLVQDVLARAYVHWRRISATGRPDMYVRQMLVNANRSWWRLSRNRELPYGDSTHDPHRRHPGRAQRLHFRHRKFHARRGRGVRGRDDLAVPCRYSGGPTAGRFPGRPDAAEPGVSGVRGTHDEHSRPVHDRDINRRLAPIDTAFTSQWSVHQRRPSRAGSGSCRQRCSVSRPGRYGSRP</sequence>
<evidence type="ECO:0000313" key="4">
    <source>
        <dbReference type="Proteomes" id="UP000638560"/>
    </source>
</evidence>
<evidence type="ECO:0000256" key="1">
    <source>
        <dbReference type="SAM" id="MobiDB-lite"/>
    </source>
</evidence>
<evidence type="ECO:0000259" key="2">
    <source>
        <dbReference type="Pfam" id="PF04542"/>
    </source>
</evidence>
<dbReference type="SUPFAM" id="SSF88946">
    <property type="entry name" value="Sigma2 domain of RNA polymerase sigma factors"/>
    <property type="match status" value="1"/>
</dbReference>
<evidence type="ECO:0000313" key="3">
    <source>
        <dbReference type="EMBL" id="MBF9132607.1"/>
    </source>
</evidence>
<dbReference type="Gene3D" id="1.10.1740.10">
    <property type="match status" value="1"/>
</dbReference>
<proteinExistence type="predicted"/>
<reference evidence="3 4" key="1">
    <citation type="submission" date="2020-11" db="EMBL/GenBank/DDBJ databases">
        <title>A novel isolate from a Black sea contaminated sediment with potential to produce alkanes: Plantactinospora alkalitolerans sp. nov.</title>
        <authorList>
            <person name="Carro L."/>
            <person name="Veyisoglu A."/>
            <person name="Guven K."/>
            <person name="Schumann P."/>
            <person name="Klenk H.-P."/>
            <person name="Sahin N."/>
        </authorList>
    </citation>
    <scope>NUCLEOTIDE SEQUENCE [LARGE SCALE GENOMIC DNA]</scope>
    <source>
        <strain evidence="3 4">S1510</strain>
    </source>
</reference>
<name>A0ABS0H2B3_9ACTN</name>
<keyword evidence="4" id="KW-1185">Reference proteome</keyword>
<feature type="region of interest" description="Disordered" evidence="1">
    <location>
        <begin position="176"/>
        <end position="208"/>
    </location>
</feature>
<protein>
    <recommendedName>
        <fullName evidence="2">RNA polymerase sigma-70 region 2 domain-containing protein</fullName>
    </recommendedName>
</protein>
<accession>A0ABS0H2B3</accession>
<dbReference type="EMBL" id="JADPUN010000242">
    <property type="protein sequence ID" value="MBF9132607.1"/>
    <property type="molecule type" value="Genomic_DNA"/>
</dbReference>
<gene>
    <name evidence="3" type="ORF">I0C86_27175</name>
</gene>
<dbReference type="Pfam" id="PF04542">
    <property type="entry name" value="Sigma70_r2"/>
    <property type="match status" value="1"/>
</dbReference>
<comment type="caution">
    <text evidence="3">The sequence shown here is derived from an EMBL/GenBank/DDBJ whole genome shotgun (WGS) entry which is preliminary data.</text>
</comment>
<feature type="domain" description="RNA polymerase sigma-70 region 2" evidence="2">
    <location>
        <begin position="7"/>
        <end position="69"/>
    </location>
</feature>
<dbReference type="Proteomes" id="UP000638560">
    <property type="component" value="Unassembled WGS sequence"/>
</dbReference>
<dbReference type="InterPro" id="IPR007627">
    <property type="entry name" value="RNA_pol_sigma70_r2"/>
</dbReference>
<organism evidence="3 4">
    <name type="scientific">Plantactinospora alkalitolerans</name>
    <dbReference type="NCBI Taxonomy" id="2789879"/>
    <lineage>
        <taxon>Bacteria</taxon>
        <taxon>Bacillati</taxon>
        <taxon>Actinomycetota</taxon>
        <taxon>Actinomycetes</taxon>
        <taxon>Micromonosporales</taxon>
        <taxon>Micromonosporaceae</taxon>
        <taxon>Plantactinospora</taxon>
    </lineage>
</organism>